<keyword evidence="2 7" id="KW-0441">Lipid A biosynthesis</keyword>
<reference evidence="9 10" key="1">
    <citation type="submission" date="2019-09" db="EMBL/GenBank/DDBJ databases">
        <title>Whole-genome sequence of the purple sulfur bacterium Thiohalocapsa marina DSM 19078.</title>
        <authorList>
            <person name="Kyndt J.A."/>
            <person name="Meyer T.E."/>
        </authorList>
    </citation>
    <scope>NUCLEOTIDE SEQUENCE [LARGE SCALE GENOMIC DNA]</scope>
    <source>
        <strain evidence="9 10">DSM 19078</strain>
    </source>
</reference>
<evidence type="ECO:0000259" key="8">
    <source>
        <dbReference type="Pfam" id="PF04613"/>
    </source>
</evidence>
<dbReference type="GO" id="GO:0016020">
    <property type="term" value="C:membrane"/>
    <property type="evidence" value="ECO:0007669"/>
    <property type="project" value="GOC"/>
</dbReference>
<dbReference type="SUPFAM" id="SSF51161">
    <property type="entry name" value="Trimeric LpxA-like enzymes"/>
    <property type="match status" value="1"/>
</dbReference>
<dbReference type="NCBIfam" id="TIGR01853">
    <property type="entry name" value="lipid_A_lpxD"/>
    <property type="match status" value="1"/>
</dbReference>
<comment type="similarity">
    <text evidence="7">Belongs to the transferase hexapeptide repeat family. LpxD subfamily.</text>
</comment>
<dbReference type="GO" id="GO:0016410">
    <property type="term" value="F:N-acyltransferase activity"/>
    <property type="evidence" value="ECO:0007669"/>
    <property type="project" value="InterPro"/>
</dbReference>
<comment type="subunit">
    <text evidence="7">Homotrimer.</text>
</comment>
<comment type="pathway">
    <text evidence="7">Bacterial outer membrane biogenesis; LPS lipid A biosynthesis.</text>
</comment>
<comment type="catalytic activity">
    <reaction evidence="7">
        <text>a UDP-3-O-[(3R)-3-hydroxyacyl]-alpha-D-glucosamine + a (3R)-hydroxyacyl-[ACP] = a UDP-2-N,3-O-bis[(3R)-3-hydroxyacyl]-alpha-D-glucosamine + holo-[ACP] + H(+)</text>
        <dbReference type="Rhea" id="RHEA:53836"/>
        <dbReference type="Rhea" id="RHEA-COMP:9685"/>
        <dbReference type="Rhea" id="RHEA-COMP:9945"/>
        <dbReference type="ChEBI" id="CHEBI:15378"/>
        <dbReference type="ChEBI" id="CHEBI:64479"/>
        <dbReference type="ChEBI" id="CHEBI:78827"/>
        <dbReference type="ChEBI" id="CHEBI:137740"/>
        <dbReference type="ChEBI" id="CHEBI:137748"/>
        <dbReference type="EC" id="2.3.1.191"/>
    </reaction>
</comment>
<keyword evidence="4 7" id="KW-0677">Repeat</keyword>
<dbReference type="CDD" id="cd03352">
    <property type="entry name" value="LbH_LpxD"/>
    <property type="match status" value="1"/>
</dbReference>
<feature type="domain" description="UDP-3-O-[3-hydroxymyristoyl] glucosamine N-acyltransferase non-repeat region" evidence="8">
    <location>
        <begin position="19"/>
        <end position="86"/>
    </location>
</feature>
<dbReference type="OrthoDB" id="9784739at2"/>
<dbReference type="Gene3D" id="3.40.1390.10">
    <property type="entry name" value="MurE/MurF, N-terminal domain"/>
    <property type="match status" value="1"/>
</dbReference>
<dbReference type="UniPathway" id="UPA00973"/>
<evidence type="ECO:0000256" key="7">
    <source>
        <dbReference type="HAMAP-Rule" id="MF_00523"/>
    </source>
</evidence>
<feature type="active site" description="Proton acceptor" evidence="7">
    <location>
        <position position="236"/>
    </location>
</feature>
<name>A0A5M8FM64_9GAMM</name>
<dbReference type="Pfam" id="PF04613">
    <property type="entry name" value="LpxD"/>
    <property type="match status" value="1"/>
</dbReference>
<dbReference type="RefSeq" id="WP_150093243.1">
    <property type="nucleotide sequence ID" value="NZ_JBFUOH010000037.1"/>
</dbReference>
<keyword evidence="5 7" id="KW-0443">Lipid metabolism</keyword>
<dbReference type="InterPro" id="IPR011004">
    <property type="entry name" value="Trimer_LpxA-like_sf"/>
</dbReference>
<dbReference type="GO" id="GO:0009245">
    <property type="term" value="P:lipid A biosynthetic process"/>
    <property type="evidence" value="ECO:0007669"/>
    <property type="project" value="UniProtKB-UniRule"/>
</dbReference>
<evidence type="ECO:0000256" key="3">
    <source>
        <dbReference type="ARBA" id="ARBA00022679"/>
    </source>
</evidence>
<keyword evidence="6 7" id="KW-0012">Acyltransferase</keyword>
<comment type="caution">
    <text evidence="9">The sequence shown here is derived from an EMBL/GenBank/DDBJ whole genome shotgun (WGS) entry which is preliminary data.</text>
</comment>
<keyword evidence="1 7" id="KW-0444">Lipid biosynthesis</keyword>
<evidence type="ECO:0000256" key="4">
    <source>
        <dbReference type="ARBA" id="ARBA00022737"/>
    </source>
</evidence>
<accession>A0A5M8FM64</accession>
<dbReference type="HAMAP" id="MF_00523">
    <property type="entry name" value="LpxD"/>
    <property type="match status" value="1"/>
</dbReference>
<keyword evidence="3 7" id="KW-0808">Transferase</keyword>
<dbReference type="InterPro" id="IPR007691">
    <property type="entry name" value="LpxD"/>
</dbReference>
<protein>
    <recommendedName>
        <fullName evidence="7">UDP-3-O-acylglucosamine N-acyltransferase</fullName>
        <ecNumber evidence="7">2.3.1.191</ecNumber>
    </recommendedName>
</protein>
<dbReference type="GO" id="GO:0103118">
    <property type="term" value="F:UDP-3-O-[(3R)-3-hydroxyacyl]-glucosamine N-acyltransferase activity"/>
    <property type="evidence" value="ECO:0007669"/>
    <property type="project" value="UniProtKB-EC"/>
</dbReference>
<keyword evidence="10" id="KW-1185">Reference proteome</keyword>
<gene>
    <name evidence="7 9" type="primary">lpxD</name>
    <name evidence="9" type="ORF">F2Q65_10855</name>
</gene>
<dbReference type="PANTHER" id="PTHR43378">
    <property type="entry name" value="UDP-3-O-ACYLGLUCOSAMINE N-ACYLTRANSFERASE"/>
    <property type="match status" value="1"/>
</dbReference>
<evidence type="ECO:0000256" key="2">
    <source>
        <dbReference type="ARBA" id="ARBA00022556"/>
    </source>
</evidence>
<dbReference type="EC" id="2.3.1.191" evidence="7"/>
<comment type="function">
    <text evidence="7">Catalyzes the N-acylation of UDP-3-O-acylglucosamine using 3-hydroxyacyl-ACP as the acyl donor. Is involved in the biosynthesis of lipid A, a phosphorylated glycolipid that anchors the lipopolysaccharide to the outer membrane of the cell.</text>
</comment>
<dbReference type="AlphaFoldDB" id="A0A5M8FM64"/>
<dbReference type="Proteomes" id="UP000322981">
    <property type="component" value="Unassembled WGS sequence"/>
</dbReference>
<dbReference type="Gene3D" id="2.160.10.10">
    <property type="entry name" value="Hexapeptide repeat proteins"/>
    <property type="match status" value="1"/>
</dbReference>
<sequence length="350" mass="36067">MILASEIAERIGAELRGEDRPLERVAPLDDADAGCLSFLAAAKYRASLSDTRAGAVILAPAQAEGAPGTVLVVDNPYLGFARAAALLHPPRRAPAGVHASAVVDADARIDPTASIGALCVIEGGVEIGAEVEIGPGCIVRAGTRIGAGSRLVARVTVCEDTVIGERALLHPGAVIGRDGFGFAKDGRRWVRIPQVGRVRLGNDVEVGANSAVDRGAIGETVIEDGVKIDNLIQIGHNVSVGENTAMAACSGISGSTRIGRNCTIGGAVGMAGHLEIGDDVHFTGMAMVTRSFPEAGLYSSGVPAMANADWRRNAARFRHLDELARRVKRLEAALEPAAADGDAPEPSGDA</sequence>
<dbReference type="InterPro" id="IPR020573">
    <property type="entry name" value="UDP_GlcNAc_AcTrfase_non-rep"/>
</dbReference>
<evidence type="ECO:0000313" key="10">
    <source>
        <dbReference type="Proteomes" id="UP000322981"/>
    </source>
</evidence>
<dbReference type="NCBIfam" id="NF002060">
    <property type="entry name" value="PRK00892.1"/>
    <property type="match status" value="1"/>
</dbReference>
<evidence type="ECO:0000256" key="6">
    <source>
        <dbReference type="ARBA" id="ARBA00023315"/>
    </source>
</evidence>
<evidence type="ECO:0000256" key="5">
    <source>
        <dbReference type="ARBA" id="ARBA00023098"/>
    </source>
</evidence>
<dbReference type="PANTHER" id="PTHR43378:SF2">
    <property type="entry name" value="UDP-3-O-ACYLGLUCOSAMINE N-ACYLTRANSFERASE 1, MITOCHONDRIAL-RELATED"/>
    <property type="match status" value="1"/>
</dbReference>
<evidence type="ECO:0000313" key="9">
    <source>
        <dbReference type="EMBL" id="KAA6184806.1"/>
    </source>
</evidence>
<dbReference type="Gene3D" id="1.20.5.170">
    <property type="match status" value="1"/>
</dbReference>
<proteinExistence type="inferred from homology"/>
<organism evidence="9 10">
    <name type="scientific">Thiohalocapsa marina</name>
    <dbReference type="NCBI Taxonomy" id="424902"/>
    <lineage>
        <taxon>Bacteria</taxon>
        <taxon>Pseudomonadati</taxon>
        <taxon>Pseudomonadota</taxon>
        <taxon>Gammaproteobacteria</taxon>
        <taxon>Chromatiales</taxon>
        <taxon>Chromatiaceae</taxon>
        <taxon>Thiohalocapsa</taxon>
    </lineage>
</organism>
<evidence type="ECO:0000256" key="1">
    <source>
        <dbReference type="ARBA" id="ARBA00022516"/>
    </source>
</evidence>
<dbReference type="EMBL" id="VWXX01000015">
    <property type="protein sequence ID" value="KAA6184806.1"/>
    <property type="molecule type" value="Genomic_DNA"/>
</dbReference>